<evidence type="ECO:0000256" key="1">
    <source>
        <dbReference type="ARBA" id="ARBA00004167"/>
    </source>
</evidence>
<evidence type="ECO:0000256" key="9">
    <source>
        <dbReference type="ARBA" id="ARBA00023180"/>
    </source>
</evidence>
<sequence length="546" mass="59055">MPKNLDRLSDLRLLSIWSANIEDDIDFISSLSNCTNLRIIDMFGNFLTGSLPHTIANLSTQLNKLSIGINLIHGTIPSGIGNLIGLSILNLASNLFSAPLPSSIGRLIKLQEIHLSYNKFMNELPYSLGNLTLLNLLHVDRNNILGSIPPSLGNCYDLLVLDLSHNNLSGPIPKEIVSLSSISIYLDLSNNNLSGSIPIEVGSLRNLGGLYFSINRLSGLIPNTIRSCISLQQLYLDGNSFHGEIPRGLSSLKGVQELDLSRNKFAGLIPSFLGELSLAKLNLSFNKLRGPVPIEGVFRNVSAVSLEENNELCGGILELKLPPCLATNPKRKNSHIPLKIIIPVSASGASPNGFPEANMIGSGRFGTVYKESIDNGNIIVAVKVLNLCVRGAHRSFTRECNVLRGARHKNLLKILSISVSVDHQGNDFTALIYQFKANGSLDKWLHQEDTEGQDENIRYLTLIQRLNIAIDVASALEYLHNGTGSVIVHGDLKPSNILLNDDMTAHVGDFGLAKVISNVSSSFAADESHSVAVRGTIGYIAPGLAS</sequence>
<evidence type="ECO:0000256" key="5">
    <source>
        <dbReference type="ARBA" id="ARBA00022729"/>
    </source>
</evidence>
<reference evidence="11" key="2">
    <citation type="journal article" date="2024" name="Plant">
        <title>Genomic evolution and insights into agronomic trait innovations of Sesamum species.</title>
        <authorList>
            <person name="Miao H."/>
            <person name="Wang L."/>
            <person name="Qu L."/>
            <person name="Liu H."/>
            <person name="Sun Y."/>
            <person name="Le M."/>
            <person name="Wang Q."/>
            <person name="Wei S."/>
            <person name="Zheng Y."/>
            <person name="Lin W."/>
            <person name="Duan Y."/>
            <person name="Cao H."/>
            <person name="Xiong S."/>
            <person name="Wang X."/>
            <person name="Wei L."/>
            <person name="Li C."/>
            <person name="Ma Q."/>
            <person name="Ju M."/>
            <person name="Zhao R."/>
            <person name="Li G."/>
            <person name="Mu C."/>
            <person name="Tian Q."/>
            <person name="Mei H."/>
            <person name="Zhang T."/>
            <person name="Gao T."/>
            <person name="Zhang H."/>
        </authorList>
    </citation>
    <scope>NUCLEOTIDE SEQUENCE</scope>
    <source>
        <strain evidence="11">G01</strain>
    </source>
</reference>
<dbReference type="InterPro" id="IPR032675">
    <property type="entry name" value="LRR_dom_sf"/>
</dbReference>
<proteinExistence type="inferred from homology"/>
<dbReference type="EMBL" id="JACGWK010000015">
    <property type="protein sequence ID" value="KAL0314784.1"/>
    <property type="molecule type" value="Genomic_DNA"/>
</dbReference>
<comment type="similarity">
    <text evidence="2">Belongs to the RLP family.</text>
</comment>
<dbReference type="GO" id="GO:0004672">
    <property type="term" value="F:protein kinase activity"/>
    <property type="evidence" value="ECO:0007669"/>
    <property type="project" value="InterPro"/>
</dbReference>
<dbReference type="Gene3D" id="1.10.510.10">
    <property type="entry name" value="Transferase(Phosphotransferase) domain 1"/>
    <property type="match status" value="1"/>
</dbReference>
<evidence type="ECO:0000256" key="7">
    <source>
        <dbReference type="ARBA" id="ARBA00022989"/>
    </source>
</evidence>
<keyword evidence="8" id="KW-0472">Membrane</keyword>
<dbReference type="InterPro" id="IPR051809">
    <property type="entry name" value="Plant_receptor-like_S/T_kinase"/>
</dbReference>
<dbReference type="InterPro" id="IPR000719">
    <property type="entry name" value="Prot_kinase_dom"/>
</dbReference>
<dbReference type="AlphaFoldDB" id="A0AAW2L852"/>
<evidence type="ECO:0000256" key="2">
    <source>
        <dbReference type="ARBA" id="ARBA00009592"/>
    </source>
</evidence>
<keyword evidence="11" id="KW-0418">Kinase</keyword>
<dbReference type="PROSITE" id="PS00108">
    <property type="entry name" value="PROTEIN_KINASE_ST"/>
    <property type="match status" value="1"/>
</dbReference>
<evidence type="ECO:0000259" key="10">
    <source>
        <dbReference type="PROSITE" id="PS50011"/>
    </source>
</evidence>
<organism evidence="11">
    <name type="scientific">Sesamum angustifolium</name>
    <dbReference type="NCBI Taxonomy" id="2727405"/>
    <lineage>
        <taxon>Eukaryota</taxon>
        <taxon>Viridiplantae</taxon>
        <taxon>Streptophyta</taxon>
        <taxon>Embryophyta</taxon>
        <taxon>Tracheophyta</taxon>
        <taxon>Spermatophyta</taxon>
        <taxon>Magnoliopsida</taxon>
        <taxon>eudicotyledons</taxon>
        <taxon>Gunneridae</taxon>
        <taxon>Pentapetalae</taxon>
        <taxon>asterids</taxon>
        <taxon>lamiids</taxon>
        <taxon>Lamiales</taxon>
        <taxon>Pedaliaceae</taxon>
        <taxon>Sesamum</taxon>
    </lineage>
</organism>
<evidence type="ECO:0000256" key="8">
    <source>
        <dbReference type="ARBA" id="ARBA00023136"/>
    </source>
</evidence>
<evidence type="ECO:0000313" key="11">
    <source>
        <dbReference type="EMBL" id="KAL0314784.1"/>
    </source>
</evidence>
<keyword evidence="5" id="KW-0732">Signal</keyword>
<keyword evidence="11" id="KW-0808">Transferase</keyword>
<evidence type="ECO:0000256" key="6">
    <source>
        <dbReference type="ARBA" id="ARBA00022737"/>
    </source>
</evidence>
<comment type="subcellular location">
    <subcellularLocation>
        <location evidence="1">Membrane</location>
        <topology evidence="1">Single-pass membrane protein</topology>
    </subcellularLocation>
</comment>
<dbReference type="InterPro" id="IPR011009">
    <property type="entry name" value="Kinase-like_dom_sf"/>
</dbReference>
<dbReference type="GO" id="GO:0016020">
    <property type="term" value="C:membrane"/>
    <property type="evidence" value="ECO:0007669"/>
    <property type="project" value="UniProtKB-SubCell"/>
</dbReference>
<dbReference type="SMART" id="SM00220">
    <property type="entry name" value="S_TKc"/>
    <property type="match status" value="1"/>
</dbReference>
<dbReference type="InterPro" id="IPR001611">
    <property type="entry name" value="Leu-rich_rpt"/>
</dbReference>
<protein>
    <submittedName>
        <fullName evidence="11">LRR receptor-like serine/threonine-protein kinase</fullName>
    </submittedName>
</protein>
<feature type="domain" description="Protein kinase" evidence="10">
    <location>
        <begin position="354"/>
        <end position="546"/>
    </location>
</feature>
<dbReference type="Pfam" id="PF00560">
    <property type="entry name" value="LRR_1"/>
    <property type="match status" value="7"/>
</dbReference>
<name>A0AAW2L852_9LAMI</name>
<dbReference type="Gene3D" id="3.80.10.10">
    <property type="entry name" value="Ribonuclease Inhibitor"/>
    <property type="match status" value="1"/>
</dbReference>
<dbReference type="SUPFAM" id="SSF52058">
    <property type="entry name" value="L domain-like"/>
    <property type="match status" value="1"/>
</dbReference>
<dbReference type="InterPro" id="IPR008271">
    <property type="entry name" value="Ser/Thr_kinase_AS"/>
</dbReference>
<evidence type="ECO:0000256" key="3">
    <source>
        <dbReference type="ARBA" id="ARBA00022614"/>
    </source>
</evidence>
<reference evidence="11" key="1">
    <citation type="submission" date="2020-06" db="EMBL/GenBank/DDBJ databases">
        <authorList>
            <person name="Li T."/>
            <person name="Hu X."/>
            <person name="Zhang T."/>
            <person name="Song X."/>
            <person name="Zhang H."/>
            <person name="Dai N."/>
            <person name="Sheng W."/>
            <person name="Hou X."/>
            <person name="Wei L."/>
        </authorList>
    </citation>
    <scope>NUCLEOTIDE SEQUENCE</scope>
    <source>
        <strain evidence="11">G01</strain>
        <tissue evidence="11">Leaf</tissue>
    </source>
</reference>
<gene>
    <name evidence="11" type="ORF">Sangu_2322800</name>
</gene>
<keyword evidence="3" id="KW-0433">Leucine-rich repeat</keyword>
<dbReference type="GO" id="GO:0005524">
    <property type="term" value="F:ATP binding"/>
    <property type="evidence" value="ECO:0007669"/>
    <property type="project" value="InterPro"/>
</dbReference>
<accession>A0AAW2L852</accession>
<dbReference type="InterPro" id="IPR001245">
    <property type="entry name" value="Ser-Thr/Tyr_kinase_cat_dom"/>
</dbReference>
<keyword evidence="4" id="KW-0812">Transmembrane</keyword>
<keyword evidence="9" id="KW-0325">Glycoprotein</keyword>
<keyword evidence="6" id="KW-0677">Repeat</keyword>
<dbReference type="FunFam" id="3.80.10.10:FF:000041">
    <property type="entry name" value="LRR receptor-like serine/threonine-protein kinase ERECTA"/>
    <property type="match status" value="1"/>
</dbReference>
<keyword evidence="7" id="KW-1133">Transmembrane helix</keyword>
<dbReference type="PROSITE" id="PS50011">
    <property type="entry name" value="PROTEIN_KINASE_DOM"/>
    <property type="match status" value="1"/>
</dbReference>
<comment type="caution">
    <text evidence="11">The sequence shown here is derived from an EMBL/GenBank/DDBJ whole genome shotgun (WGS) entry which is preliminary data.</text>
</comment>
<dbReference type="PANTHER" id="PTHR27008:SF596">
    <property type="entry name" value="OS02G0215500 PROTEIN"/>
    <property type="match status" value="1"/>
</dbReference>
<keyword evidence="11" id="KW-0675">Receptor</keyword>
<dbReference type="Pfam" id="PF07714">
    <property type="entry name" value="PK_Tyr_Ser-Thr"/>
    <property type="match status" value="1"/>
</dbReference>
<dbReference type="FunFam" id="3.80.10.10:FF:000111">
    <property type="entry name" value="LRR receptor-like serine/threonine-protein kinase ERECTA"/>
    <property type="match status" value="1"/>
</dbReference>
<dbReference type="SUPFAM" id="SSF56112">
    <property type="entry name" value="Protein kinase-like (PK-like)"/>
    <property type="match status" value="1"/>
</dbReference>
<dbReference type="PANTHER" id="PTHR27008">
    <property type="entry name" value="OS04G0122200 PROTEIN"/>
    <property type="match status" value="1"/>
</dbReference>
<evidence type="ECO:0000256" key="4">
    <source>
        <dbReference type="ARBA" id="ARBA00022692"/>
    </source>
</evidence>